<evidence type="ECO:0000256" key="3">
    <source>
        <dbReference type="ARBA" id="ARBA00022771"/>
    </source>
</evidence>
<dbReference type="EMBL" id="CAJFCJ010000012">
    <property type="protein sequence ID" value="CAD5120288.1"/>
    <property type="molecule type" value="Genomic_DNA"/>
</dbReference>
<evidence type="ECO:0000256" key="1">
    <source>
        <dbReference type="ARBA" id="ARBA00004123"/>
    </source>
</evidence>
<dbReference type="PRINTS" id="PR00398">
    <property type="entry name" value="STRDHORMONER"/>
</dbReference>
<dbReference type="PANTHER" id="PTHR24086:SF25">
    <property type="entry name" value="NUCLEAR HORMONE RECEPTOR FTZ-F1 BETA"/>
    <property type="match status" value="1"/>
</dbReference>
<dbReference type="InterPro" id="IPR013088">
    <property type="entry name" value="Znf_NHR/GATA"/>
</dbReference>
<evidence type="ECO:0000256" key="8">
    <source>
        <dbReference type="ARBA" id="ARBA00023170"/>
    </source>
</evidence>
<evidence type="ECO:0000256" key="9">
    <source>
        <dbReference type="ARBA" id="ARBA00023242"/>
    </source>
</evidence>
<dbReference type="Proteomes" id="UP000549394">
    <property type="component" value="Unassembled WGS sequence"/>
</dbReference>
<evidence type="ECO:0000256" key="7">
    <source>
        <dbReference type="ARBA" id="ARBA00023163"/>
    </source>
</evidence>
<dbReference type="Pfam" id="PF00104">
    <property type="entry name" value="Hormone_recep"/>
    <property type="match status" value="1"/>
</dbReference>
<dbReference type="Pfam" id="PF00105">
    <property type="entry name" value="zf-C4"/>
    <property type="match status" value="1"/>
</dbReference>
<dbReference type="PANTHER" id="PTHR24086">
    <property type="entry name" value="NUCLEAR RECEPTOR SUBFAMILY 5 GROUP A"/>
    <property type="match status" value="1"/>
</dbReference>
<keyword evidence="5 10" id="KW-0805">Transcription regulation</keyword>
<dbReference type="PROSITE" id="PS51843">
    <property type="entry name" value="NR_LBD"/>
    <property type="match status" value="1"/>
</dbReference>
<dbReference type="SUPFAM" id="SSF48508">
    <property type="entry name" value="Nuclear receptor ligand-binding domain"/>
    <property type="match status" value="1"/>
</dbReference>
<dbReference type="GO" id="GO:0043565">
    <property type="term" value="F:sequence-specific DNA binding"/>
    <property type="evidence" value="ECO:0007669"/>
    <property type="project" value="InterPro"/>
</dbReference>
<keyword evidence="8 10" id="KW-0675">Receptor</keyword>
<dbReference type="OrthoDB" id="5984981at2759"/>
<organism evidence="14 15">
    <name type="scientific">Dimorphilus gyrociliatus</name>
    <dbReference type="NCBI Taxonomy" id="2664684"/>
    <lineage>
        <taxon>Eukaryota</taxon>
        <taxon>Metazoa</taxon>
        <taxon>Spiralia</taxon>
        <taxon>Lophotrochozoa</taxon>
        <taxon>Annelida</taxon>
        <taxon>Polychaeta</taxon>
        <taxon>Polychaeta incertae sedis</taxon>
        <taxon>Dinophilidae</taxon>
        <taxon>Dimorphilus</taxon>
    </lineage>
</organism>
<keyword evidence="9 10" id="KW-0539">Nucleus</keyword>
<reference evidence="14 15" key="1">
    <citation type="submission" date="2020-08" db="EMBL/GenBank/DDBJ databases">
        <authorList>
            <person name="Hejnol A."/>
        </authorList>
    </citation>
    <scope>NUCLEOTIDE SEQUENCE [LARGE SCALE GENOMIC DNA]</scope>
</reference>
<keyword evidence="4 10" id="KW-0862">Zinc</keyword>
<dbReference type="AlphaFoldDB" id="A0A7I8VWJ4"/>
<evidence type="ECO:0000256" key="11">
    <source>
        <dbReference type="SAM" id="MobiDB-lite"/>
    </source>
</evidence>
<evidence type="ECO:0000256" key="2">
    <source>
        <dbReference type="ARBA" id="ARBA00022723"/>
    </source>
</evidence>
<dbReference type="InterPro" id="IPR016355">
    <property type="entry name" value="NR5-like"/>
</dbReference>
<dbReference type="PROSITE" id="PS00031">
    <property type="entry name" value="NUCLEAR_REC_DBD_1"/>
    <property type="match status" value="1"/>
</dbReference>
<dbReference type="SMART" id="SM00399">
    <property type="entry name" value="ZnF_C4"/>
    <property type="match status" value="1"/>
</dbReference>
<keyword evidence="15" id="KW-1185">Reference proteome</keyword>
<dbReference type="FunFam" id="3.30.50.10:FF:000037">
    <property type="entry name" value="Nuclear hormone receptor FTZ-F1 beta"/>
    <property type="match status" value="1"/>
</dbReference>
<dbReference type="InterPro" id="IPR001628">
    <property type="entry name" value="Znf_hrmn_rcpt"/>
</dbReference>
<dbReference type="SUPFAM" id="SSF57716">
    <property type="entry name" value="Glucocorticoid receptor-like (DNA-binding domain)"/>
    <property type="match status" value="1"/>
</dbReference>
<sequence length="436" mass="49334">MQNEIGISPVLLQAINHTLTSSEFESSRNEEEAKTPVKHVMIIEADNKKYITQHEVPLPSQEVSLSYEDDEVVRTPSELCPICSDKVSGYHYGIHSCESCKGFFKRTVQNGRSYSCHRTNDCHIELSNRKKCPACRFKKCLIAGMKIEAIRSDRSRGGRSSYDGAHRSVSTSRTVSARPSSYHLSRLSEGAEHRRLLEQLLEHDTTLIPEEEEECCRNLLQASDNEPLQSIMHIADHCLYKIVRWARNLPNFSNISTEDQVILIQNSWLELLLLNAAWRNVQSPNRQLYVGHKKCLLTKQAVDMGVNTLVQRLLVLRDQLKKLNVDKMELCALKTLTLLSPDVTAATKSLSNAEGVGEYRMKLAIALRHHCRQQNKYLQLLTRTADIARLSADVRQVLVGHFNRGSVPTTLLLHELLKEDEAAVGSCLRVDEEVGK</sequence>
<dbReference type="SMART" id="SM00430">
    <property type="entry name" value="HOLI"/>
    <property type="match status" value="1"/>
</dbReference>
<evidence type="ECO:0000256" key="4">
    <source>
        <dbReference type="ARBA" id="ARBA00022833"/>
    </source>
</evidence>
<evidence type="ECO:0000256" key="5">
    <source>
        <dbReference type="ARBA" id="ARBA00023015"/>
    </source>
</evidence>
<keyword evidence="3 10" id="KW-0863">Zinc-finger</keyword>
<name>A0A7I8VWJ4_9ANNE</name>
<evidence type="ECO:0000256" key="10">
    <source>
        <dbReference type="RuleBase" id="RU004334"/>
    </source>
</evidence>
<comment type="subcellular location">
    <subcellularLocation>
        <location evidence="1 10">Nucleus</location>
    </subcellularLocation>
</comment>
<evidence type="ECO:0000259" key="12">
    <source>
        <dbReference type="PROSITE" id="PS51030"/>
    </source>
</evidence>
<dbReference type="Gene3D" id="3.30.50.10">
    <property type="entry name" value="Erythroid Transcription Factor GATA-1, subunit A"/>
    <property type="match status" value="1"/>
</dbReference>
<evidence type="ECO:0000313" key="15">
    <source>
        <dbReference type="Proteomes" id="UP000549394"/>
    </source>
</evidence>
<feature type="domain" description="NR LBD" evidence="13">
    <location>
        <begin position="192"/>
        <end position="420"/>
    </location>
</feature>
<dbReference type="InterPro" id="IPR000536">
    <property type="entry name" value="Nucl_hrmn_rcpt_lig-bd"/>
</dbReference>
<keyword evidence="7 10" id="KW-0804">Transcription</keyword>
<gene>
    <name evidence="14" type="ORF">DGYR_LOCUS8401</name>
</gene>
<accession>A0A7I8VWJ4</accession>
<dbReference type="InterPro" id="IPR035500">
    <property type="entry name" value="NHR-like_dom_sf"/>
</dbReference>
<evidence type="ECO:0000259" key="13">
    <source>
        <dbReference type="PROSITE" id="PS51843"/>
    </source>
</evidence>
<feature type="compositionally biased region" description="Low complexity" evidence="11">
    <location>
        <begin position="158"/>
        <end position="177"/>
    </location>
</feature>
<dbReference type="InterPro" id="IPR001723">
    <property type="entry name" value="Nuclear_hrmn_rcpt"/>
</dbReference>
<dbReference type="Gene3D" id="1.10.565.10">
    <property type="entry name" value="Retinoid X Receptor"/>
    <property type="match status" value="1"/>
</dbReference>
<feature type="region of interest" description="Disordered" evidence="11">
    <location>
        <begin position="153"/>
        <end position="177"/>
    </location>
</feature>
<keyword evidence="6 10" id="KW-0238">DNA-binding</keyword>
<dbReference type="GO" id="GO:0004879">
    <property type="term" value="F:nuclear receptor activity"/>
    <property type="evidence" value="ECO:0007669"/>
    <property type="project" value="InterPro"/>
</dbReference>
<comment type="similarity">
    <text evidence="10">Belongs to the nuclear hormone receptor family.</text>
</comment>
<dbReference type="GO" id="GO:0005634">
    <property type="term" value="C:nucleus"/>
    <property type="evidence" value="ECO:0007669"/>
    <property type="project" value="UniProtKB-SubCell"/>
</dbReference>
<comment type="caution">
    <text evidence="14">The sequence shown here is derived from an EMBL/GenBank/DDBJ whole genome shotgun (WGS) entry which is preliminary data.</text>
</comment>
<proteinExistence type="inferred from homology"/>
<dbReference type="GO" id="GO:0008270">
    <property type="term" value="F:zinc ion binding"/>
    <property type="evidence" value="ECO:0007669"/>
    <property type="project" value="UniProtKB-KW"/>
</dbReference>
<dbReference type="PRINTS" id="PR00047">
    <property type="entry name" value="STROIDFINGER"/>
</dbReference>
<dbReference type="PROSITE" id="PS51030">
    <property type="entry name" value="NUCLEAR_REC_DBD_2"/>
    <property type="match status" value="1"/>
</dbReference>
<evidence type="ECO:0000256" key="6">
    <source>
        <dbReference type="ARBA" id="ARBA00023125"/>
    </source>
</evidence>
<protein>
    <submittedName>
        <fullName evidence="14">DgyrCDS8864</fullName>
    </submittedName>
</protein>
<feature type="domain" description="Nuclear receptor" evidence="12">
    <location>
        <begin position="77"/>
        <end position="152"/>
    </location>
</feature>
<keyword evidence="2 10" id="KW-0479">Metal-binding</keyword>
<evidence type="ECO:0000313" key="14">
    <source>
        <dbReference type="EMBL" id="CAD5120288.1"/>
    </source>
</evidence>